<keyword evidence="2" id="KW-1185">Reference proteome</keyword>
<feature type="non-terminal residue" evidence="1">
    <location>
        <position position="1"/>
    </location>
</feature>
<proteinExistence type="predicted"/>
<organism evidence="1 2">
    <name type="scientific">Kipferlia bialata</name>
    <dbReference type="NCBI Taxonomy" id="797122"/>
    <lineage>
        <taxon>Eukaryota</taxon>
        <taxon>Metamonada</taxon>
        <taxon>Carpediemonas-like organisms</taxon>
        <taxon>Kipferlia</taxon>
    </lineage>
</organism>
<protein>
    <submittedName>
        <fullName evidence="1">Uncharacterized protein</fullName>
    </submittedName>
</protein>
<dbReference type="Proteomes" id="UP000265618">
    <property type="component" value="Unassembled WGS sequence"/>
</dbReference>
<gene>
    <name evidence="1" type="ORF">KIPB_010727</name>
</gene>
<reference evidence="1 2" key="1">
    <citation type="journal article" date="2018" name="PLoS ONE">
        <title>The draft genome of Kipferlia bialata reveals reductive genome evolution in fornicate parasites.</title>
        <authorList>
            <person name="Tanifuji G."/>
            <person name="Takabayashi S."/>
            <person name="Kume K."/>
            <person name="Takagi M."/>
            <person name="Nakayama T."/>
            <person name="Kamikawa R."/>
            <person name="Inagaki Y."/>
            <person name="Hashimoto T."/>
        </authorList>
    </citation>
    <scope>NUCLEOTIDE SEQUENCE [LARGE SCALE GENOMIC DNA]</scope>
    <source>
        <strain evidence="1">NY0173</strain>
    </source>
</reference>
<sequence length="827" mass="88944">IDVTLSNGMWNRLSIEANGHVLATRTLYVSDVGAVSYPSATLETASHNSRCVTAEYRVQVLDSSNSVMDAEGVCRYLQAVFNGVETTLYPTDWEADTCVYDVVFPATSASTANYLYFDVDGDAPHTHVHYDTTDTFTNDTEDGSLSIGVKRYNAPTDPISVSAYPVDACGVAIPDLVLTVTIYDSTGTIVATSPVVDTASDAVYTYSSTHGLGVYTVTVSVDGETAPALTVSQPVDVTSAFVEYRGAGFATASIYISTPGGASAVVSDGTWLAYTAEGTEDTRNNVYLYQTDAHAAGGMLLQQVIVPGGHGTVSVIGRQNYSAPVLDLVGDLLVIGCSHFNGAGTVFIYRNNGSEWVLDHTFSPPDGTDFDVRFGMSVHLANEDTLIIGAQNLFLFSQYTVGTGWSEIEAIIPPMKNSFVTVQTPSCVVSEGWVFIRCSVTSDVHIYDTSVTNWHKTPGYTITPSPQEDSDVDTEVVLWPAVMSADMSSGEGRLILKCYGLMFNVWLYVSTTDSWNREAYGPVSPDDSAVMGYATVIEDETALGVDVHNYVSRWLYNTTYVWYRVYGGGLGDAKVTFANGSMVLYGTDRDEISIIAQTALGPVNASELVSISLPYGADGSLTLFDNVGYTQTQETYVTVLWDSVDGMTGRTKQTASWSSATSQYTIPFDPPVTHDSAWVMSVFVDARLVQSATYYIAGLETYWVDYATVSLPTLSPCQESEISVVLTNNEGLTVSVDLGDTLTGSWDSVDPISGVYCGTDYTFTFTAETPATSGSHTFNVYVDGVVVGSATTTTAPVLSDEYTYMYLSSDHVVPGANVSFMIVVMIV</sequence>
<evidence type="ECO:0000313" key="1">
    <source>
        <dbReference type="EMBL" id="GIQ88475.1"/>
    </source>
</evidence>
<name>A0A9K3D506_9EUKA</name>
<dbReference type="AlphaFoldDB" id="A0A9K3D506"/>
<evidence type="ECO:0000313" key="2">
    <source>
        <dbReference type="Proteomes" id="UP000265618"/>
    </source>
</evidence>
<comment type="caution">
    <text evidence="1">The sequence shown here is derived from an EMBL/GenBank/DDBJ whole genome shotgun (WGS) entry which is preliminary data.</text>
</comment>
<dbReference type="EMBL" id="BDIP01004097">
    <property type="protein sequence ID" value="GIQ88475.1"/>
    <property type="molecule type" value="Genomic_DNA"/>
</dbReference>
<accession>A0A9K3D506</accession>